<dbReference type="SUPFAM" id="SSF53335">
    <property type="entry name" value="S-adenosyl-L-methionine-dependent methyltransferases"/>
    <property type="match status" value="1"/>
</dbReference>
<dbReference type="Pfam" id="PF05175">
    <property type="entry name" value="MTS"/>
    <property type="match status" value="1"/>
</dbReference>
<dbReference type="OrthoDB" id="9764961at2"/>
<dbReference type="Proteomes" id="UP000319557">
    <property type="component" value="Chromosome"/>
</dbReference>
<evidence type="ECO:0000256" key="2">
    <source>
        <dbReference type="ARBA" id="ARBA00022552"/>
    </source>
</evidence>
<evidence type="ECO:0000256" key="1">
    <source>
        <dbReference type="ARBA" id="ARBA00022490"/>
    </source>
</evidence>
<dbReference type="EC" id="2.1.1.172" evidence="7"/>
<evidence type="ECO:0000313" key="7">
    <source>
        <dbReference type="EMBL" id="QDS90984.1"/>
    </source>
</evidence>
<dbReference type="GO" id="GO:0003676">
    <property type="term" value="F:nucleic acid binding"/>
    <property type="evidence" value="ECO:0007669"/>
    <property type="project" value="InterPro"/>
</dbReference>
<keyword evidence="8" id="KW-1185">Reference proteome</keyword>
<keyword evidence="2" id="KW-0698">rRNA processing</keyword>
<dbReference type="KEGG" id="ruv:EC9_52030"/>
<dbReference type="PANTHER" id="PTHR47816">
    <property type="entry name" value="RIBOSOMAL RNA SMALL SUBUNIT METHYLTRANSFERASE C"/>
    <property type="match status" value="1"/>
</dbReference>
<dbReference type="PROSITE" id="PS00092">
    <property type="entry name" value="N6_MTASE"/>
    <property type="match status" value="1"/>
</dbReference>
<keyword evidence="4 7" id="KW-0808">Transferase</keyword>
<reference evidence="7 8" key="1">
    <citation type="submission" date="2019-02" db="EMBL/GenBank/DDBJ databases">
        <title>Deep-cultivation of Planctomycetes and their phenomic and genomic characterization uncovers novel biology.</title>
        <authorList>
            <person name="Wiegand S."/>
            <person name="Jogler M."/>
            <person name="Boedeker C."/>
            <person name="Pinto D."/>
            <person name="Vollmers J."/>
            <person name="Rivas-Marin E."/>
            <person name="Kohn T."/>
            <person name="Peeters S.H."/>
            <person name="Heuer A."/>
            <person name="Rast P."/>
            <person name="Oberbeckmann S."/>
            <person name="Bunk B."/>
            <person name="Jeske O."/>
            <person name="Meyerdierks A."/>
            <person name="Storesund J.E."/>
            <person name="Kallscheuer N."/>
            <person name="Luecker S."/>
            <person name="Lage O.M."/>
            <person name="Pohl T."/>
            <person name="Merkel B.J."/>
            <person name="Hornburger P."/>
            <person name="Mueller R.-W."/>
            <person name="Bruemmer F."/>
            <person name="Labrenz M."/>
            <person name="Spormann A.M."/>
            <person name="Op den Camp H."/>
            <person name="Overmann J."/>
            <person name="Amann R."/>
            <person name="Jetten M.S.M."/>
            <person name="Mascher T."/>
            <person name="Medema M.H."/>
            <person name="Devos D.P."/>
            <person name="Kaster A.-K."/>
            <person name="Ovreas L."/>
            <person name="Rohde M."/>
            <person name="Galperin M.Y."/>
            <person name="Jogler C."/>
        </authorList>
    </citation>
    <scope>NUCLEOTIDE SEQUENCE [LARGE SCALE GENOMIC DNA]</scope>
    <source>
        <strain evidence="7 8">EC9</strain>
    </source>
</reference>
<accession>A0A517M7Z1</accession>
<protein>
    <submittedName>
        <fullName evidence="7">Ribosomal RNA small subunit methyltransferase C</fullName>
        <ecNumber evidence="7">2.1.1.172</ecNumber>
    </submittedName>
</protein>
<gene>
    <name evidence="7" type="primary">rsmC_2</name>
    <name evidence="7" type="ORF">EC9_52030</name>
</gene>
<dbReference type="PRINTS" id="PR00507">
    <property type="entry name" value="N12N6MTFRASE"/>
</dbReference>
<evidence type="ECO:0000259" key="6">
    <source>
        <dbReference type="Pfam" id="PF05175"/>
    </source>
</evidence>
<dbReference type="GO" id="GO:0052914">
    <property type="term" value="F:16S rRNA (guanine(1207)-N(2))-methyltransferase activity"/>
    <property type="evidence" value="ECO:0007669"/>
    <property type="project" value="UniProtKB-EC"/>
</dbReference>
<dbReference type="InterPro" id="IPR002052">
    <property type="entry name" value="DNA_methylase_N6_adenine_CS"/>
</dbReference>
<sequence length="360" mass="39160">MPDSPLPESSPHALPARPAEQFLIQQFSEGNLLPAAGDVLTTSLGRAQLAAVLAASNQYNRVDCWYIDLYQANHARAHHPEPPASLNIVCEPDPPEHQYDLAVLPLGRRGETELVRDQLQSFFNALKIGGQLWVAVDNPTDKWVHEQILKLGVKPTTISGSDSIVYGCVKTAELKKQKNYGCEFAIRDRGRLLKVYSRPSVFSHRRIDPGARHLIDAMPIEAGMRVLDLGCGAGTVSLAAATAADDVTVHCIDSNSRAVQCALAGAELNQLTNVTASVSDIGQIDAPGSFDLVLGNPPYYADFRIAELFMSTAHKALRSGGRVVLVGKDEEWYTDQMPVLFHSIEIQPVKGYLVASGTRL</sequence>
<evidence type="ECO:0000256" key="5">
    <source>
        <dbReference type="ARBA" id="ARBA00022691"/>
    </source>
</evidence>
<feature type="domain" description="Methyltransferase small" evidence="6">
    <location>
        <begin position="193"/>
        <end position="347"/>
    </location>
</feature>
<evidence type="ECO:0000313" key="8">
    <source>
        <dbReference type="Proteomes" id="UP000319557"/>
    </source>
</evidence>
<dbReference type="AlphaFoldDB" id="A0A517M7Z1"/>
<dbReference type="InterPro" id="IPR007848">
    <property type="entry name" value="Small_mtfrase_dom"/>
</dbReference>
<dbReference type="InterPro" id="IPR046977">
    <property type="entry name" value="RsmC/RlmG"/>
</dbReference>
<keyword evidence="3 7" id="KW-0489">Methyltransferase</keyword>
<dbReference type="PANTHER" id="PTHR47816:SF4">
    <property type="entry name" value="RIBOSOMAL RNA SMALL SUBUNIT METHYLTRANSFERASE C"/>
    <property type="match status" value="1"/>
</dbReference>
<evidence type="ECO:0000256" key="3">
    <source>
        <dbReference type="ARBA" id="ARBA00022603"/>
    </source>
</evidence>
<keyword evidence="5" id="KW-0949">S-adenosyl-L-methionine</keyword>
<dbReference type="Gene3D" id="3.40.50.150">
    <property type="entry name" value="Vaccinia Virus protein VP39"/>
    <property type="match status" value="1"/>
</dbReference>
<name>A0A517M7Z1_9BACT</name>
<dbReference type="InterPro" id="IPR029063">
    <property type="entry name" value="SAM-dependent_MTases_sf"/>
</dbReference>
<dbReference type="EMBL" id="CP036261">
    <property type="protein sequence ID" value="QDS90984.1"/>
    <property type="molecule type" value="Genomic_DNA"/>
</dbReference>
<organism evidence="7 8">
    <name type="scientific">Rosistilla ulvae</name>
    <dbReference type="NCBI Taxonomy" id="1930277"/>
    <lineage>
        <taxon>Bacteria</taxon>
        <taxon>Pseudomonadati</taxon>
        <taxon>Planctomycetota</taxon>
        <taxon>Planctomycetia</taxon>
        <taxon>Pirellulales</taxon>
        <taxon>Pirellulaceae</taxon>
        <taxon>Rosistilla</taxon>
    </lineage>
</organism>
<evidence type="ECO:0000256" key="4">
    <source>
        <dbReference type="ARBA" id="ARBA00022679"/>
    </source>
</evidence>
<dbReference type="CDD" id="cd02440">
    <property type="entry name" value="AdoMet_MTases"/>
    <property type="match status" value="1"/>
</dbReference>
<proteinExistence type="predicted"/>
<dbReference type="RefSeq" id="WP_145348698.1">
    <property type="nucleotide sequence ID" value="NZ_CP036261.1"/>
</dbReference>
<keyword evidence="1" id="KW-0963">Cytoplasm</keyword>